<reference evidence="3" key="1">
    <citation type="journal article" date="2015" name="Nature">
        <title>Complex archaea that bridge the gap between prokaryotes and eukaryotes.</title>
        <authorList>
            <person name="Spang A."/>
            <person name="Saw J.H."/>
            <person name="Jorgensen S.L."/>
            <person name="Zaremba-Niedzwiedzka K."/>
            <person name="Martijn J."/>
            <person name="Lind A.E."/>
            <person name="van Eijk R."/>
            <person name="Schleper C."/>
            <person name="Guy L."/>
            <person name="Ettema T.J."/>
        </authorList>
    </citation>
    <scope>NUCLEOTIDE SEQUENCE</scope>
</reference>
<organism evidence="3">
    <name type="scientific">marine sediment metagenome</name>
    <dbReference type="NCBI Taxonomy" id="412755"/>
    <lineage>
        <taxon>unclassified sequences</taxon>
        <taxon>metagenomes</taxon>
        <taxon>ecological metagenomes</taxon>
    </lineage>
</organism>
<dbReference type="GO" id="GO:0004609">
    <property type="term" value="F:phosphatidylserine decarboxylase activity"/>
    <property type="evidence" value="ECO:0007669"/>
    <property type="project" value="InterPro"/>
</dbReference>
<keyword evidence="2" id="KW-0456">Lyase</keyword>
<dbReference type="AlphaFoldDB" id="A0A0F9A685"/>
<evidence type="ECO:0000256" key="1">
    <source>
        <dbReference type="ARBA" id="ARBA00022793"/>
    </source>
</evidence>
<protein>
    <submittedName>
        <fullName evidence="3">Uncharacterized protein</fullName>
    </submittedName>
</protein>
<accession>A0A0F9A685</accession>
<evidence type="ECO:0000256" key="2">
    <source>
        <dbReference type="ARBA" id="ARBA00023239"/>
    </source>
</evidence>
<dbReference type="EMBL" id="LAZR01059493">
    <property type="protein sequence ID" value="KKK67676.1"/>
    <property type="molecule type" value="Genomic_DNA"/>
</dbReference>
<keyword evidence="1" id="KW-0210">Decarboxylase</keyword>
<sequence>MIKKYFLKSPCYGRVVKSSEKEIGIFIPYKANHNIFSIIDGTIKSVTFETGKYIKNVFETKHIKGGKATITITNKNLSIKYSAFVGFPYRVNSIKFYNKKGDYIKRAKIIAKILYGSFCEIYLFKKYNIKNIVNFGDKIIGGKTNIGFISYQN</sequence>
<dbReference type="GO" id="GO:0008654">
    <property type="term" value="P:phospholipid biosynthetic process"/>
    <property type="evidence" value="ECO:0007669"/>
    <property type="project" value="InterPro"/>
</dbReference>
<dbReference type="InterPro" id="IPR003817">
    <property type="entry name" value="PS_Dcarbxylase"/>
</dbReference>
<dbReference type="Pfam" id="PF02666">
    <property type="entry name" value="PS_Dcarbxylase"/>
    <property type="match status" value="1"/>
</dbReference>
<gene>
    <name evidence="3" type="ORF">LCGC14_2951700</name>
</gene>
<comment type="caution">
    <text evidence="3">The sequence shown here is derived from an EMBL/GenBank/DDBJ whole genome shotgun (WGS) entry which is preliminary data.</text>
</comment>
<name>A0A0F9A685_9ZZZZ</name>
<proteinExistence type="predicted"/>
<evidence type="ECO:0000313" key="3">
    <source>
        <dbReference type="EMBL" id="KKK67676.1"/>
    </source>
</evidence>